<dbReference type="AlphaFoldDB" id="A0A8X6MCW2"/>
<proteinExistence type="predicted"/>
<dbReference type="EMBL" id="BMAW01043937">
    <property type="protein sequence ID" value="GFS41825.1"/>
    <property type="molecule type" value="Genomic_DNA"/>
</dbReference>
<evidence type="ECO:0000313" key="1">
    <source>
        <dbReference type="EMBL" id="GFS41825.1"/>
    </source>
</evidence>
<sequence length="201" mass="22909">MDIEFSCCVIHLNRYKFFEELRQCQSVLESLLEIDPSSNLCKTWSGNHLSRLGCIYLELARKKRLSLEILCNIQEETRHTVSLPPQYRYFSFLDVMSMTPSNPKYLSQTAFSSGETHSLSMVCSRQMQSVTSFALSNDESPVPDFPDEVSASQGYNTYLAADQCTPLVSLINIIDFDTIFELLFRKLAEIDSDGKPTFLDI</sequence>
<reference evidence="1" key="1">
    <citation type="submission" date="2020-08" db="EMBL/GenBank/DDBJ databases">
        <title>Multicomponent nature underlies the extraordinary mechanical properties of spider dragline silk.</title>
        <authorList>
            <person name="Kono N."/>
            <person name="Nakamura H."/>
            <person name="Mori M."/>
            <person name="Yoshida Y."/>
            <person name="Ohtoshi R."/>
            <person name="Malay A.D."/>
            <person name="Moran D.A.P."/>
            <person name="Tomita M."/>
            <person name="Numata K."/>
            <person name="Arakawa K."/>
        </authorList>
    </citation>
    <scope>NUCLEOTIDE SEQUENCE</scope>
</reference>
<organism evidence="1 2">
    <name type="scientific">Nephila pilipes</name>
    <name type="common">Giant wood spider</name>
    <name type="synonym">Nephila maculata</name>
    <dbReference type="NCBI Taxonomy" id="299642"/>
    <lineage>
        <taxon>Eukaryota</taxon>
        <taxon>Metazoa</taxon>
        <taxon>Ecdysozoa</taxon>
        <taxon>Arthropoda</taxon>
        <taxon>Chelicerata</taxon>
        <taxon>Arachnida</taxon>
        <taxon>Araneae</taxon>
        <taxon>Araneomorphae</taxon>
        <taxon>Entelegynae</taxon>
        <taxon>Araneoidea</taxon>
        <taxon>Nephilidae</taxon>
        <taxon>Nephila</taxon>
    </lineage>
</organism>
<comment type="caution">
    <text evidence="1">The sequence shown here is derived from an EMBL/GenBank/DDBJ whole genome shotgun (WGS) entry which is preliminary data.</text>
</comment>
<protein>
    <submittedName>
        <fullName evidence="1">Uncharacterized protein</fullName>
    </submittedName>
</protein>
<accession>A0A8X6MCW2</accession>
<evidence type="ECO:0000313" key="2">
    <source>
        <dbReference type="Proteomes" id="UP000887013"/>
    </source>
</evidence>
<gene>
    <name evidence="1" type="ORF">NPIL_100451</name>
</gene>
<dbReference type="Proteomes" id="UP000887013">
    <property type="component" value="Unassembled WGS sequence"/>
</dbReference>
<name>A0A8X6MCW2_NEPPI</name>
<keyword evidence="2" id="KW-1185">Reference proteome</keyword>